<evidence type="ECO:0000259" key="3">
    <source>
        <dbReference type="Pfam" id="PF01757"/>
    </source>
</evidence>
<dbReference type="PANTHER" id="PTHR23028:SF53">
    <property type="entry name" value="ACYL_TRANSF_3 DOMAIN-CONTAINING PROTEIN"/>
    <property type="match status" value="1"/>
</dbReference>
<feature type="transmembrane region" description="Helical" evidence="2">
    <location>
        <begin position="184"/>
        <end position="203"/>
    </location>
</feature>
<keyword evidence="2" id="KW-0472">Membrane</keyword>
<feature type="transmembrane region" description="Helical" evidence="2">
    <location>
        <begin position="329"/>
        <end position="347"/>
    </location>
</feature>
<protein>
    <submittedName>
        <fullName evidence="4">Acyltransferase</fullName>
    </submittedName>
</protein>
<feature type="transmembrane region" description="Helical" evidence="2">
    <location>
        <begin position="240"/>
        <end position="257"/>
    </location>
</feature>
<reference evidence="4 5" key="1">
    <citation type="submission" date="2019-06" db="EMBL/GenBank/DDBJ databases">
        <authorList>
            <person name="Li M."/>
        </authorList>
    </citation>
    <scope>NUCLEOTIDE SEQUENCE [LARGE SCALE GENOMIC DNA]</scope>
    <source>
        <strain evidence="4 5">BGMRC6574</strain>
    </source>
</reference>
<evidence type="ECO:0000256" key="2">
    <source>
        <dbReference type="SAM" id="Phobius"/>
    </source>
</evidence>
<gene>
    <name evidence="4" type="ORF">FJU11_17685</name>
</gene>
<keyword evidence="2" id="KW-0812">Transmembrane</keyword>
<dbReference type="InterPro" id="IPR002656">
    <property type="entry name" value="Acyl_transf_3_dom"/>
</dbReference>
<dbReference type="Proteomes" id="UP000320314">
    <property type="component" value="Unassembled WGS sequence"/>
</dbReference>
<keyword evidence="4" id="KW-0808">Transferase</keyword>
<feature type="domain" description="Acyltransferase 3" evidence="3">
    <location>
        <begin position="34"/>
        <end position="344"/>
    </location>
</feature>
<evidence type="ECO:0000256" key="1">
    <source>
        <dbReference type="SAM" id="MobiDB-lite"/>
    </source>
</evidence>
<comment type="caution">
    <text evidence="4">The sequence shown here is derived from an EMBL/GenBank/DDBJ whole genome shotgun (WGS) entry which is preliminary data.</text>
</comment>
<keyword evidence="2" id="KW-1133">Transmembrane helix</keyword>
<dbReference type="OrthoDB" id="9796461at2"/>
<dbReference type="Pfam" id="PF01757">
    <property type="entry name" value="Acyl_transf_3"/>
    <property type="match status" value="1"/>
</dbReference>
<organism evidence="4 5">
    <name type="scientific">Pararhizobium mangrovi</name>
    <dbReference type="NCBI Taxonomy" id="2590452"/>
    <lineage>
        <taxon>Bacteria</taxon>
        <taxon>Pseudomonadati</taxon>
        <taxon>Pseudomonadota</taxon>
        <taxon>Alphaproteobacteria</taxon>
        <taxon>Hyphomicrobiales</taxon>
        <taxon>Rhizobiaceae</taxon>
        <taxon>Rhizobium/Agrobacterium group</taxon>
        <taxon>Pararhizobium</taxon>
    </lineage>
</organism>
<evidence type="ECO:0000313" key="4">
    <source>
        <dbReference type="EMBL" id="TPW25810.1"/>
    </source>
</evidence>
<feature type="transmembrane region" description="Helical" evidence="2">
    <location>
        <begin position="289"/>
        <end position="309"/>
    </location>
</feature>
<dbReference type="GO" id="GO:0009103">
    <property type="term" value="P:lipopolysaccharide biosynthetic process"/>
    <property type="evidence" value="ECO:0007669"/>
    <property type="project" value="TreeGrafter"/>
</dbReference>
<feature type="region of interest" description="Disordered" evidence="1">
    <location>
        <begin position="1"/>
        <end position="22"/>
    </location>
</feature>
<evidence type="ECO:0000313" key="5">
    <source>
        <dbReference type="Proteomes" id="UP000320314"/>
    </source>
</evidence>
<dbReference type="GO" id="GO:0016020">
    <property type="term" value="C:membrane"/>
    <property type="evidence" value="ECO:0007669"/>
    <property type="project" value="TreeGrafter"/>
</dbReference>
<keyword evidence="5" id="KW-1185">Reference proteome</keyword>
<dbReference type="PANTHER" id="PTHR23028">
    <property type="entry name" value="ACETYLTRANSFERASE"/>
    <property type="match status" value="1"/>
</dbReference>
<dbReference type="EMBL" id="VHLH01000051">
    <property type="protein sequence ID" value="TPW25810.1"/>
    <property type="molecule type" value="Genomic_DNA"/>
</dbReference>
<name>A0A506TWF4_9HYPH</name>
<keyword evidence="4" id="KW-0012">Acyltransferase</keyword>
<accession>A0A506TWF4</accession>
<feature type="transmembrane region" description="Helical" evidence="2">
    <location>
        <begin position="263"/>
        <end position="282"/>
    </location>
</feature>
<dbReference type="AlphaFoldDB" id="A0A506TWF4"/>
<proteinExistence type="predicted"/>
<sequence>MPPNPQSSAPIRGTAKTLPGTGTGRATQWQYMPALDGVRALAALVVVGFHARWFATLGGFIGVDVFFVLSGFLITSLLRMETERTGTLSLGVFWFRRLARLWPALLVVCVAVVLAAPLFWPSANLLHEILLPTFYVSDYSKALFASPDIMQHSWSLAVEMQFYLLWPVVILASRSISNERLAGMLFAAFLTFTVIRIVGIEFFSDWGSVYYRADCRLSGLILGGLLAIKPIPAERLMRSSGLLALLVLALCTYLFRWATPLSLSLGTTLVQLTTVVLISAIVRPKDLVHGILSSSVMVTLGLWSYSLYLWHYPVVRALREYDLTSSERFALALCVAIPLSALTYTVVERPAYRFAKKKMAGKPRDAVGPHSAPSQHR</sequence>
<feature type="transmembrane region" description="Helical" evidence="2">
    <location>
        <begin position="53"/>
        <end position="78"/>
    </location>
</feature>
<feature type="transmembrane region" description="Helical" evidence="2">
    <location>
        <begin position="99"/>
        <end position="120"/>
    </location>
</feature>
<dbReference type="InterPro" id="IPR050879">
    <property type="entry name" value="Acyltransferase_3"/>
</dbReference>
<dbReference type="GO" id="GO:0016747">
    <property type="term" value="F:acyltransferase activity, transferring groups other than amino-acyl groups"/>
    <property type="evidence" value="ECO:0007669"/>
    <property type="project" value="InterPro"/>
</dbReference>